<dbReference type="EMBL" id="ML213526">
    <property type="protein sequence ID" value="TFK46948.1"/>
    <property type="molecule type" value="Genomic_DNA"/>
</dbReference>
<evidence type="ECO:0000313" key="5">
    <source>
        <dbReference type="Proteomes" id="UP000305948"/>
    </source>
</evidence>
<sequence>MTSDDPSQVPGNASPDVKRSVARLLDAFLLTRSKGEEAGFADAIGKRLKLTEVSIEPKRDEEGKTECRVVCEIDVASDMLNGGRTMHGGCSAYLIDDCSSLPLAAHALATGVGSTTSGVSQALNIVYHAPALKGDKLRIVSTTIAVGSRTMSARCEIWNDTHHRLVASGVHIKMEPSRAKL</sequence>
<name>A0A5C3MT48_9AGAM</name>
<dbReference type="STRING" id="5364.A0A5C3MT48"/>
<comment type="similarity">
    <text evidence="1">Belongs to the thioesterase PaaI family.</text>
</comment>
<dbReference type="OrthoDB" id="2831072at2759"/>
<dbReference type="InterPro" id="IPR039298">
    <property type="entry name" value="ACOT13"/>
</dbReference>
<dbReference type="Proteomes" id="UP000305948">
    <property type="component" value="Unassembled WGS sequence"/>
</dbReference>
<keyword evidence="5" id="KW-1185">Reference proteome</keyword>
<dbReference type="PANTHER" id="PTHR21660">
    <property type="entry name" value="THIOESTERASE SUPERFAMILY MEMBER-RELATED"/>
    <property type="match status" value="1"/>
</dbReference>
<gene>
    <name evidence="4" type="ORF">OE88DRAFT_1714733</name>
</gene>
<dbReference type="CDD" id="cd03443">
    <property type="entry name" value="PaaI_thioesterase"/>
    <property type="match status" value="1"/>
</dbReference>
<protein>
    <recommendedName>
        <fullName evidence="3">Thioesterase domain-containing protein</fullName>
    </recommendedName>
</protein>
<dbReference type="InterPro" id="IPR006683">
    <property type="entry name" value="Thioestr_dom"/>
</dbReference>
<evidence type="ECO:0000256" key="1">
    <source>
        <dbReference type="ARBA" id="ARBA00008324"/>
    </source>
</evidence>
<dbReference type="Gene3D" id="3.10.129.10">
    <property type="entry name" value="Hotdog Thioesterase"/>
    <property type="match status" value="1"/>
</dbReference>
<dbReference type="InterPro" id="IPR029069">
    <property type="entry name" value="HotDog_dom_sf"/>
</dbReference>
<evidence type="ECO:0000259" key="3">
    <source>
        <dbReference type="Pfam" id="PF03061"/>
    </source>
</evidence>
<accession>A0A5C3MT48</accession>
<dbReference type="SUPFAM" id="SSF54637">
    <property type="entry name" value="Thioesterase/thiol ester dehydrase-isomerase"/>
    <property type="match status" value="1"/>
</dbReference>
<proteinExistence type="inferred from homology"/>
<dbReference type="AlphaFoldDB" id="A0A5C3MT48"/>
<keyword evidence="2" id="KW-0378">Hydrolase</keyword>
<evidence type="ECO:0000256" key="2">
    <source>
        <dbReference type="ARBA" id="ARBA00022801"/>
    </source>
</evidence>
<dbReference type="NCBIfam" id="TIGR00369">
    <property type="entry name" value="unchar_dom_1"/>
    <property type="match status" value="1"/>
</dbReference>
<reference evidence="4 5" key="1">
    <citation type="journal article" date="2019" name="Nat. Ecol. Evol.">
        <title>Megaphylogeny resolves global patterns of mushroom evolution.</title>
        <authorList>
            <person name="Varga T."/>
            <person name="Krizsan K."/>
            <person name="Foldi C."/>
            <person name="Dima B."/>
            <person name="Sanchez-Garcia M."/>
            <person name="Sanchez-Ramirez S."/>
            <person name="Szollosi G.J."/>
            <person name="Szarkandi J.G."/>
            <person name="Papp V."/>
            <person name="Albert L."/>
            <person name="Andreopoulos W."/>
            <person name="Angelini C."/>
            <person name="Antonin V."/>
            <person name="Barry K.W."/>
            <person name="Bougher N.L."/>
            <person name="Buchanan P."/>
            <person name="Buyck B."/>
            <person name="Bense V."/>
            <person name="Catcheside P."/>
            <person name="Chovatia M."/>
            <person name="Cooper J."/>
            <person name="Damon W."/>
            <person name="Desjardin D."/>
            <person name="Finy P."/>
            <person name="Geml J."/>
            <person name="Haridas S."/>
            <person name="Hughes K."/>
            <person name="Justo A."/>
            <person name="Karasinski D."/>
            <person name="Kautmanova I."/>
            <person name="Kiss B."/>
            <person name="Kocsube S."/>
            <person name="Kotiranta H."/>
            <person name="LaButti K.M."/>
            <person name="Lechner B.E."/>
            <person name="Liimatainen K."/>
            <person name="Lipzen A."/>
            <person name="Lukacs Z."/>
            <person name="Mihaltcheva S."/>
            <person name="Morgado L.N."/>
            <person name="Niskanen T."/>
            <person name="Noordeloos M.E."/>
            <person name="Ohm R.A."/>
            <person name="Ortiz-Santana B."/>
            <person name="Ovrebo C."/>
            <person name="Racz N."/>
            <person name="Riley R."/>
            <person name="Savchenko A."/>
            <person name="Shiryaev A."/>
            <person name="Soop K."/>
            <person name="Spirin V."/>
            <person name="Szebenyi C."/>
            <person name="Tomsovsky M."/>
            <person name="Tulloss R.E."/>
            <person name="Uehling J."/>
            <person name="Grigoriev I.V."/>
            <person name="Vagvolgyi C."/>
            <person name="Papp T."/>
            <person name="Martin F.M."/>
            <person name="Miettinen O."/>
            <person name="Hibbett D.S."/>
            <person name="Nagy L.G."/>
        </authorList>
    </citation>
    <scope>NUCLEOTIDE SEQUENCE [LARGE SCALE GENOMIC DNA]</scope>
    <source>
        <strain evidence="4 5">OMC1185</strain>
    </source>
</reference>
<dbReference type="InterPro" id="IPR003736">
    <property type="entry name" value="PAAI_dom"/>
</dbReference>
<evidence type="ECO:0000313" key="4">
    <source>
        <dbReference type="EMBL" id="TFK46948.1"/>
    </source>
</evidence>
<dbReference type="GO" id="GO:0047617">
    <property type="term" value="F:fatty acyl-CoA hydrolase activity"/>
    <property type="evidence" value="ECO:0007669"/>
    <property type="project" value="InterPro"/>
</dbReference>
<organism evidence="4 5">
    <name type="scientific">Heliocybe sulcata</name>
    <dbReference type="NCBI Taxonomy" id="5364"/>
    <lineage>
        <taxon>Eukaryota</taxon>
        <taxon>Fungi</taxon>
        <taxon>Dikarya</taxon>
        <taxon>Basidiomycota</taxon>
        <taxon>Agaricomycotina</taxon>
        <taxon>Agaricomycetes</taxon>
        <taxon>Gloeophyllales</taxon>
        <taxon>Gloeophyllaceae</taxon>
        <taxon>Heliocybe</taxon>
    </lineage>
</organism>
<feature type="domain" description="Thioesterase" evidence="3">
    <location>
        <begin position="85"/>
        <end position="163"/>
    </location>
</feature>
<dbReference type="Pfam" id="PF03061">
    <property type="entry name" value="4HBT"/>
    <property type="match status" value="1"/>
</dbReference>
<dbReference type="PANTHER" id="PTHR21660:SF1">
    <property type="entry name" value="ACYL-COENZYME A THIOESTERASE 13"/>
    <property type="match status" value="1"/>
</dbReference>